<evidence type="ECO:0000256" key="6">
    <source>
        <dbReference type="ARBA" id="ARBA00022755"/>
    </source>
</evidence>
<dbReference type="PROSITE" id="PS00163">
    <property type="entry name" value="FUMARATE_LYASES"/>
    <property type="match status" value="1"/>
</dbReference>
<dbReference type="Gene3D" id="1.10.275.10">
    <property type="entry name" value="Fumarase/aspartase (N-terminal domain)"/>
    <property type="match status" value="1"/>
</dbReference>
<dbReference type="EC" id="4.3.2.2" evidence="4"/>
<comment type="pathway">
    <text evidence="2">Purine metabolism; AMP biosynthesis via de novo pathway; AMP from IMP: step 2/2.</text>
</comment>
<dbReference type="PRINTS" id="PR00145">
    <property type="entry name" value="ARGSUCLYASE"/>
</dbReference>
<comment type="pathway">
    <text evidence="1">Purine metabolism; IMP biosynthesis via de novo pathway; 5-amino-1-(5-phospho-D-ribosyl)imidazole-4-carboxamide from 5-amino-1-(5-phospho-D-ribosyl)imidazole-4-carboxylate: step 2/2.</text>
</comment>
<dbReference type="InterPro" id="IPR024083">
    <property type="entry name" value="Fumarase/histidase_N"/>
</dbReference>
<evidence type="ECO:0000256" key="7">
    <source>
        <dbReference type="ARBA" id="ARBA00023239"/>
    </source>
</evidence>
<feature type="non-terminal residue" evidence="13">
    <location>
        <position position="284"/>
    </location>
</feature>
<dbReference type="InterPro" id="IPR008948">
    <property type="entry name" value="L-Aspartase-like"/>
</dbReference>
<dbReference type="GO" id="GO:0044208">
    <property type="term" value="P:'de novo' AMP biosynthetic process"/>
    <property type="evidence" value="ECO:0007669"/>
    <property type="project" value="UniProtKB-UniPathway"/>
</dbReference>
<feature type="non-terminal residue" evidence="13">
    <location>
        <position position="1"/>
    </location>
</feature>
<name>X1DAH9_9ZZZZ</name>
<comment type="caution">
    <text evidence="13">The sequence shown here is derived from an EMBL/GenBank/DDBJ whole genome shotgun (WGS) entry which is preliminary data.</text>
</comment>
<evidence type="ECO:0000256" key="4">
    <source>
        <dbReference type="ARBA" id="ARBA00012339"/>
    </source>
</evidence>
<dbReference type="UniPathway" id="UPA00075">
    <property type="reaction ID" value="UER00336"/>
</dbReference>
<evidence type="ECO:0000256" key="1">
    <source>
        <dbReference type="ARBA" id="ARBA00004706"/>
    </source>
</evidence>
<proteinExistence type="inferred from homology"/>
<keyword evidence="6" id="KW-0658">Purine biosynthesis</keyword>
<dbReference type="PANTHER" id="PTHR43172">
    <property type="entry name" value="ADENYLOSUCCINATE LYASE"/>
    <property type="match status" value="1"/>
</dbReference>
<dbReference type="Pfam" id="PF00206">
    <property type="entry name" value="Lyase_1"/>
    <property type="match status" value="1"/>
</dbReference>
<dbReference type="CDD" id="cd01360">
    <property type="entry name" value="Adenylsuccinate_lyase_1"/>
    <property type="match status" value="1"/>
</dbReference>
<evidence type="ECO:0000256" key="11">
    <source>
        <dbReference type="SAM" id="MobiDB-lite"/>
    </source>
</evidence>
<comment type="catalytic activity">
    <reaction evidence="10">
        <text>N(6)-(1,2-dicarboxyethyl)-AMP = fumarate + AMP</text>
        <dbReference type="Rhea" id="RHEA:16853"/>
        <dbReference type="ChEBI" id="CHEBI:29806"/>
        <dbReference type="ChEBI" id="CHEBI:57567"/>
        <dbReference type="ChEBI" id="CHEBI:456215"/>
        <dbReference type="EC" id="4.3.2.2"/>
    </reaction>
    <physiologicalReaction direction="left-to-right" evidence="10">
        <dbReference type="Rhea" id="RHEA:16854"/>
    </physiologicalReaction>
</comment>
<reference evidence="13" key="1">
    <citation type="journal article" date="2014" name="Front. Microbiol.">
        <title>High frequency of phylogenetically diverse reductive dehalogenase-homologous genes in deep subseafloor sedimentary metagenomes.</title>
        <authorList>
            <person name="Kawai M."/>
            <person name="Futagami T."/>
            <person name="Toyoda A."/>
            <person name="Takaki Y."/>
            <person name="Nishi S."/>
            <person name="Hori S."/>
            <person name="Arai W."/>
            <person name="Tsubouchi T."/>
            <person name="Morono Y."/>
            <person name="Uchiyama I."/>
            <person name="Ito T."/>
            <person name="Fujiyama A."/>
            <person name="Inagaki F."/>
            <person name="Takami H."/>
        </authorList>
    </citation>
    <scope>NUCLEOTIDE SEQUENCE</scope>
    <source>
        <strain evidence="13">Expedition CK06-06</strain>
    </source>
</reference>
<dbReference type="PRINTS" id="PR00149">
    <property type="entry name" value="FUMRATELYASE"/>
</dbReference>
<feature type="region of interest" description="Disordered" evidence="11">
    <location>
        <begin position="218"/>
        <end position="241"/>
    </location>
</feature>
<dbReference type="SUPFAM" id="SSF48557">
    <property type="entry name" value="L-aspartase-like"/>
    <property type="match status" value="1"/>
</dbReference>
<dbReference type="InterPro" id="IPR004769">
    <property type="entry name" value="Pur_lyase"/>
</dbReference>
<dbReference type="GO" id="GO:0004018">
    <property type="term" value="F:N6-(1,2-dicarboxyethyl)AMP AMP-lyase (fumarate-forming) activity"/>
    <property type="evidence" value="ECO:0007669"/>
    <property type="project" value="InterPro"/>
</dbReference>
<protein>
    <recommendedName>
        <fullName evidence="5">Adenylosuccinate lyase</fullName>
        <ecNumber evidence="4">4.3.2.2</ecNumber>
    </recommendedName>
    <alternativeName>
        <fullName evidence="9">Adenylosuccinase</fullName>
    </alternativeName>
</protein>
<comment type="catalytic activity">
    <reaction evidence="8">
        <text>(2S)-2-[5-amino-1-(5-phospho-beta-D-ribosyl)imidazole-4-carboxamido]succinate = 5-amino-1-(5-phospho-beta-D-ribosyl)imidazole-4-carboxamide + fumarate</text>
        <dbReference type="Rhea" id="RHEA:23920"/>
        <dbReference type="ChEBI" id="CHEBI:29806"/>
        <dbReference type="ChEBI" id="CHEBI:58443"/>
        <dbReference type="ChEBI" id="CHEBI:58475"/>
        <dbReference type="EC" id="4.3.2.2"/>
    </reaction>
    <physiologicalReaction direction="left-to-right" evidence="8">
        <dbReference type="Rhea" id="RHEA:23921"/>
    </physiologicalReaction>
</comment>
<evidence type="ECO:0000256" key="5">
    <source>
        <dbReference type="ARBA" id="ARBA00017058"/>
    </source>
</evidence>
<dbReference type="NCBIfam" id="TIGR00928">
    <property type="entry name" value="purB"/>
    <property type="match status" value="1"/>
</dbReference>
<evidence type="ECO:0000256" key="8">
    <source>
        <dbReference type="ARBA" id="ARBA00024477"/>
    </source>
</evidence>
<dbReference type="InterPro" id="IPR000362">
    <property type="entry name" value="Fumarate_lyase_fam"/>
</dbReference>
<dbReference type="InterPro" id="IPR020557">
    <property type="entry name" value="Fumarate_lyase_CS"/>
</dbReference>
<evidence type="ECO:0000313" key="13">
    <source>
        <dbReference type="EMBL" id="GAH02054.1"/>
    </source>
</evidence>
<comment type="similarity">
    <text evidence="3">Belongs to the lyase 1 family. Adenylosuccinate lyase subfamily.</text>
</comment>
<evidence type="ECO:0000256" key="3">
    <source>
        <dbReference type="ARBA" id="ARBA00008273"/>
    </source>
</evidence>
<dbReference type="AlphaFoldDB" id="X1DAH9"/>
<dbReference type="InterPro" id="IPR022761">
    <property type="entry name" value="Fumarate_lyase_N"/>
</dbReference>
<organism evidence="13">
    <name type="scientific">marine sediment metagenome</name>
    <dbReference type="NCBI Taxonomy" id="412755"/>
    <lineage>
        <taxon>unclassified sequences</taxon>
        <taxon>metagenomes</taxon>
        <taxon>ecological metagenomes</taxon>
    </lineage>
</organism>
<gene>
    <name evidence="13" type="ORF">S01H4_43831</name>
</gene>
<dbReference type="FunFam" id="1.20.200.10:FF:000008">
    <property type="entry name" value="Adenylosuccinate lyase"/>
    <property type="match status" value="1"/>
</dbReference>
<sequence>EIAVCEAWAELGVIPREAVPKIKLARVNIKRMEEILKETHHDMTAFLGSVSESVGDESRFIHLGLTSSDVIDTALSLQLVEASELLNQDMKELISVLAEKAMKHKYTAMMGRTHGVHAEPISFGLKLALWTQEMRRNRLRLAEAKKTIAVGKISGAVGTYATLSPELEEKACAKLGLTPAPVSSQILQRDRHAQFVTTLAIISSSLEKFATEIRGLQRTETREAEEPFEAGQTGSSAMPHKRNPELCERICGLARLVRGYALTSMENIALWHERDISHSSTERI</sequence>
<evidence type="ECO:0000256" key="2">
    <source>
        <dbReference type="ARBA" id="ARBA00004734"/>
    </source>
</evidence>
<dbReference type="GO" id="GO:0005829">
    <property type="term" value="C:cytosol"/>
    <property type="evidence" value="ECO:0007669"/>
    <property type="project" value="TreeGrafter"/>
</dbReference>
<keyword evidence="7" id="KW-0456">Lyase</keyword>
<dbReference type="Gene3D" id="1.20.200.10">
    <property type="entry name" value="Fumarase/aspartase (Central domain)"/>
    <property type="match status" value="1"/>
</dbReference>
<accession>X1DAH9</accession>
<dbReference type="UniPathway" id="UPA00074">
    <property type="reaction ID" value="UER00132"/>
</dbReference>
<dbReference type="EMBL" id="BART01024222">
    <property type="protein sequence ID" value="GAH02054.1"/>
    <property type="molecule type" value="Genomic_DNA"/>
</dbReference>
<evidence type="ECO:0000256" key="10">
    <source>
        <dbReference type="ARBA" id="ARBA00049115"/>
    </source>
</evidence>
<evidence type="ECO:0000259" key="12">
    <source>
        <dbReference type="Pfam" id="PF00206"/>
    </source>
</evidence>
<evidence type="ECO:0000256" key="9">
    <source>
        <dbReference type="ARBA" id="ARBA00030717"/>
    </source>
</evidence>
<feature type="domain" description="Fumarate lyase N-terminal" evidence="12">
    <location>
        <begin position="2"/>
        <end position="259"/>
    </location>
</feature>
<dbReference type="PANTHER" id="PTHR43172:SF1">
    <property type="entry name" value="ADENYLOSUCCINATE LYASE"/>
    <property type="match status" value="1"/>
</dbReference>
<dbReference type="GO" id="GO:0006189">
    <property type="term" value="P:'de novo' IMP biosynthetic process"/>
    <property type="evidence" value="ECO:0007669"/>
    <property type="project" value="UniProtKB-UniPathway"/>
</dbReference>
<dbReference type="GO" id="GO:0070626">
    <property type="term" value="F:(S)-2-(5-amino-1-(5-phospho-D-ribosyl)imidazole-4-carboxamido) succinate lyase (fumarate-forming) activity"/>
    <property type="evidence" value="ECO:0007669"/>
    <property type="project" value="TreeGrafter"/>
</dbReference>